<evidence type="ECO:0000256" key="3">
    <source>
        <dbReference type="ARBA" id="ARBA00022801"/>
    </source>
</evidence>
<dbReference type="GO" id="GO:0016787">
    <property type="term" value="F:hydrolase activity"/>
    <property type="evidence" value="ECO:0007669"/>
    <property type="project" value="UniProtKB-KW"/>
</dbReference>
<dbReference type="Gene3D" id="2.40.50.90">
    <property type="match status" value="1"/>
</dbReference>
<comment type="caution">
    <text evidence="5">The sequence shown here is derived from an EMBL/GenBank/DDBJ whole genome shotgun (WGS) entry which is preliminary data.</text>
</comment>
<proteinExistence type="predicted"/>
<evidence type="ECO:0000256" key="1">
    <source>
        <dbReference type="ARBA" id="ARBA00022722"/>
    </source>
</evidence>
<dbReference type="PANTHER" id="PTHR12302">
    <property type="entry name" value="EBNA2 BINDING PROTEIN P100"/>
    <property type="match status" value="1"/>
</dbReference>
<dbReference type="GO" id="GO:0004519">
    <property type="term" value="F:endonuclease activity"/>
    <property type="evidence" value="ECO:0007669"/>
    <property type="project" value="UniProtKB-KW"/>
</dbReference>
<dbReference type="PROSITE" id="PS50830">
    <property type="entry name" value="TNASE_3"/>
    <property type="match status" value="1"/>
</dbReference>
<gene>
    <name evidence="5" type="ORF">GCL57_09280</name>
</gene>
<evidence type="ECO:0000313" key="5">
    <source>
        <dbReference type="EMBL" id="KAB8029727.1"/>
    </source>
</evidence>
<keyword evidence="3" id="KW-0378">Hydrolase</keyword>
<dbReference type="Proteomes" id="UP000442694">
    <property type="component" value="Unassembled WGS sequence"/>
</dbReference>
<organism evidence="5 6">
    <name type="scientific">Fluviispira multicolorata</name>
    <dbReference type="NCBI Taxonomy" id="2654512"/>
    <lineage>
        <taxon>Bacteria</taxon>
        <taxon>Pseudomonadati</taxon>
        <taxon>Bdellovibrionota</taxon>
        <taxon>Oligoflexia</taxon>
        <taxon>Silvanigrellales</taxon>
        <taxon>Silvanigrellaceae</taxon>
        <taxon>Fluviispira</taxon>
    </lineage>
</organism>
<dbReference type="EMBL" id="WFLN01000007">
    <property type="protein sequence ID" value="KAB8029727.1"/>
    <property type="molecule type" value="Genomic_DNA"/>
</dbReference>
<dbReference type="PANTHER" id="PTHR12302:SF3">
    <property type="entry name" value="SERINE_THREONINE-PROTEIN KINASE 31"/>
    <property type="match status" value="1"/>
</dbReference>
<dbReference type="InterPro" id="IPR016071">
    <property type="entry name" value="Staphylococal_nuclease_OB-fold"/>
</dbReference>
<evidence type="ECO:0000259" key="4">
    <source>
        <dbReference type="PROSITE" id="PS50830"/>
    </source>
</evidence>
<sequence length="195" mass="22492">MFRVLERTQIGVFKRTKHLAKGFFFIMKYLRNLVLFIFISITTYASAFESTYFVINCNDGDTCRLRNTDNINIKIRLISIDAPEIAQGKKKKGQPMGTESKIFLNSLIKGKSVKVKNYSQDHFGRNLSELFLDNININLKMVASGMAEVYHGKINPEVSIEKYNIAEKKAKKIKLGIWSLPDYESPSQWRKNNKK</sequence>
<protein>
    <recommendedName>
        <fullName evidence="4">TNase-like domain-containing protein</fullName>
    </recommendedName>
</protein>
<accession>A0A833JCK7</accession>
<keyword evidence="1" id="KW-0540">Nuclease</keyword>
<name>A0A833JCK7_9BACT</name>
<dbReference type="Pfam" id="PF00565">
    <property type="entry name" value="SNase"/>
    <property type="match status" value="1"/>
</dbReference>
<feature type="domain" description="TNase-like" evidence="4">
    <location>
        <begin position="48"/>
        <end position="180"/>
    </location>
</feature>
<keyword evidence="6" id="KW-1185">Reference proteome</keyword>
<dbReference type="InterPro" id="IPR035437">
    <property type="entry name" value="SNase_OB-fold_sf"/>
</dbReference>
<dbReference type="SMART" id="SM00318">
    <property type="entry name" value="SNc"/>
    <property type="match status" value="1"/>
</dbReference>
<reference evidence="5 6" key="1">
    <citation type="submission" date="2019-10" db="EMBL/GenBank/DDBJ databases">
        <title>New genus of Silvanigrellaceae.</title>
        <authorList>
            <person name="Pitt A."/>
            <person name="Hahn M.W."/>
        </authorList>
    </citation>
    <scope>NUCLEOTIDE SEQUENCE [LARGE SCALE GENOMIC DNA]</scope>
    <source>
        <strain evidence="5 6">33A1-SZDP</strain>
    </source>
</reference>
<keyword evidence="2" id="KW-0255">Endonuclease</keyword>
<evidence type="ECO:0000313" key="6">
    <source>
        <dbReference type="Proteomes" id="UP000442694"/>
    </source>
</evidence>
<dbReference type="SUPFAM" id="SSF50199">
    <property type="entry name" value="Staphylococcal nuclease"/>
    <property type="match status" value="1"/>
</dbReference>
<evidence type="ECO:0000256" key="2">
    <source>
        <dbReference type="ARBA" id="ARBA00022759"/>
    </source>
</evidence>
<dbReference type="AlphaFoldDB" id="A0A833JCK7"/>